<reference evidence="1 2" key="1">
    <citation type="journal article" date="2015" name="Genome Announc.">
        <title>Expanding the biotechnology potential of lactobacilli through comparative genomics of 213 strains and associated genera.</title>
        <authorList>
            <person name="Sun Z."/>
            <person name="Harris H.M."/>
            <person name="McCann A."/>
            <person name="Guo C."/>
            <person name="Argimon S."/>
            <person name="Zhang W."/>
            <person name="Yang X."/>
            <person name="Jeffery I.B."/>
            <person name="Cooney J.C."/>
            <person name="Kagawa T.F."/>
            <person name="Liu W."/>
            <person name="Song Y."/>
            <person name="Salvetti E."/>
            <person name="Wrobel A."/>
            <person name="Rasinkangas P."/>
            <person name="Parkhill J."/>
            <person name="Rea M.C."/>
            <person name="O'Sullivan O."/>
            <person name="Ritari J."/>
            <person name="Douillard F.P."/>
            <person name="Paul Ross R."/>
            <person name="Yang R."/>
            <person name="Briner A.E."/>
            <person name="Felis G.E."/>
            <person name="de Vos W.M."/>
            <person name="Barrangou R."/>
            <person name="Klaenhammer T.R."/>
            <person name="Caufield P.W."/>
            <person name="Cui Y."/>
            <person name="Zhang H."/>
            <person name="O'Toole P.W."/>
        </authorList>
    </citation>
    <scope>NUCLEOTIDE SEQUENCE [LARGE SCALE GENOMIC DNA]</scope>
    <source>
        <strain evidence="1 2">DSM 20623</strain>
    </source>
</reference>
<dbReference type="InterPro" id="IPR038226">
    <property type="entry name" value="LMG18311-like_sf"/>
</dbReference>
<dbReference type="RefSeq" id="WP_034570346.1">
    <property type="nucleotide sequence ID" value="NZ_JQBS01000032.1"/>
</dbReference>
<dbReference type="InterPro" id="IPR014959">
    <property type="entry name" value="DUF1827"/>
</dbReference>
<dbReference type="GeneID" id="89588611"/>
<keyword evidence="2" id="KW-1185">Reference proteome</keyword>
<accession>A0A0R2I1C7</accession>
<dbReference type="eggNOG" id="ENOG50335YI">
    <property type="taxonomic scope" value="Bacteria"/>
</dbReference>
<dbReference type="PATRIC" id="fig|1449336.4.peg.1468"/>
<protein>
    <recommendedName>
        <fullName evidence="3">DUF1827 family protein</fullName>
    </recommendedName>
</protein>
<gene>
    <name evidence="1" type="ORF">IV74_GL001438</name>
</gene>
<dbReference type="EMBL" id="JQBS01000032">
    <property type="protein sequence ID" value="KRN56325.1"/>
    <property type="molecule type" value="Genomic_DNA"/>
</dbReference>
<sequence length="92" mass="10015">MKLIDVTNNHSSLVAEQLGNTDATFIKVYSLGPTTVIFSGADTHKDVVLTNKERQIKNNEISYAISEILNSTPEQVDILQSPNLVEVSLATA</sequence>
<organism evidence="1 2">
    <name type="scientific">Carnobacterium divergens DSM 20623</name>
    <dbReference type="NCBI Taxonomy" id="1449336"/>
    <lineage>
        <taxon>Bacteria</taxon>
        <taxon>Bacillati</taxon>
        <taxon>Bacillota</taxon>
        <taxon>Bacilli</taxon>
        <taxon>Lactobacillales</taxon>
        <taxon>Carnobacteriaceae</taxon>
        <taxon>Carnobacterium</taxon>
    </lineage>
</organism>
<dbReference type="AlphaFoldDB" id="A0A0R2I1C7"/>
<dbReference type="Pfam" id="PF08860">
    <property type="entry name" value="DUF1827"/>
    <property type="match status" value="1"/>
</dbReference>
<dbReference type="Gene3D" id="3.40.1720.10">
    <property type="entry name" value="Streptococcus thermophilus LMG 18311 protein like"/>
    <property type="match status" value="1"/>
</dbReference>
<dbReference type="Proteomes" id="UP000051658">
    <property type="component" value="Unassembled WGS sequence"/>
</dbReference>
<evidence type="ECO:0000313" key="1">
    <source>
        <dbReference type="EMBL" id="KRN56325.1"/>
    </source>
</evidence>
<evidence type="ECO:0000313" key="2">
    <source>
        <dbReference type="Proteomes" id="UP000051658"/>
    </source>
</evidence>
<proteinExistence type="predicted"/>
<evidence type="ECO:0008006" key="3">
    <source>
        <dbReference type="Google" id="ProtNLM"/>
    </source>
</evidence>
<comment type="caution">
    <text evidence="1">The sequence shown here is derived from an EMBL/GenBank/DDBJ whole genome shotgun (WGS) entry which is preliminary data.</text>
</comment>
<name>A0A0R2I1C7_CARDV</name>